<dbReference type="eggNOG" id="ENOG502ZWTJ">
    <property type="taxonomic scope" value="Bacteria"/>
</dbReference>
<feature type="transmembrane region" description="Helical" evidence="1">
    <location>
        <begin position="16"/>
        <end position="36"/>
    </location>
</feature>
<proteinExistence type="predicted"/>
<keyword evidence="3" id="KW-1185">Reference proteome</keyword>
<reference evidence="2 3" key="1">
    <citation type="submission" date="2010-12" db="EMBL/GenBank/DDBJ databases">
        <title>The Genome Sequence of Coprobacillus sp. strain 29_1.</title>
        <authorList>
            <consortium name="The Broad Institute Genome Sequencing Platform"/>
            <person name="Earl A."/>
            <person name="Ward D."/>
            <person name="Feldgarden M."/>
            <person name="Gevers D."/>
            <person name="Daigneault M."/>
            <person name="Sibley C.D."/>
            <person name="White A."/>
            <person name="Strauss J."/>
            <person name="Allen-Vercoe E."/>
            <person name="Young S.K."/>
            <person name="Zeng Q."/>
            <person name="Gargeya S."/>
            <person name="Fitzgerald M."/>
            <person name="Haas B."/>
            <person name="Abouelleil A."/>
            <person name="Alvarado L."/>
            <person name="Arachchi H.M."/>
            <person name="Berlin A."/>
            <person name="Brown A."/>
            <person name="Chapman S.B."/>
            <person name="Chen Z."/>
            <person name="Dunbar C."/>
            <person name="Freedman E."/>
            <person name="Gearin G."/>
            <person name="Gellesch M."/>
            <person name="Goldberg J."/>
            <person name="Griggs A."/>
            <person name="Gujja S."/>
            <person name="Heilman E."/>
            <person name="Heiman D."/>
            <person name="Howarth C."/>
            <person name="Larson L."/>
            <person name="Lui A."/>
            <person name="MacDonald P.J.P."/>
            <person name="Mehta T."/>
            <person name="Montmayeur A."/>
            <person name="Murphy C."/>
            <person name="Neiman D."/>
            <person name="Pearson M."/>
            <person name="Priest M."/>
            <person name="Roberts A."/>
            <person name="Saif S."/>
            <person name="Shea T."/>
            <person name="Shenoy N."/>
            <person name="Sisk P."/>
            <person name="Stolte C."/>
            <person name="Sykes S."/>
            <person name="White J."/>
            <person name="Yandava C."/>
            <person name="Nusbaum C."/>
            <person name="Birren B."/>
        </authorList>
    </citation>
    <scope>NUCLEOTIDE SEQUENCE [LARGE SCALE GENOMIC DNA]</scope>
    <source>
        <strain evidence="2 3">29_1</strain>
    </source>
</reference>
<protein>
    <submittedName>
        <fullName evidence="2">Uncharacterized protein</fullName>
    </submittedName>
</protein>
<keyword evidence="1" id="KW-1133">Transmembrane helix</keyword>
<dbReference type="RefSeq" id="WP_008789935.1">
    <property type="nucleotide sequence ID" value="NZ_AKCB01000001.1"/>
</dbReference>
<sequence>MTILWSTVMRFLENEVLNLGTLLVFLFVQGMLIYFIKIDYRKDVCRKDIYLKIL</sequence>
<accession>E7GDK5</accession>
<dbReference type="Proteomes" id="UP000003157">
    <property type="component" value="Unassembled WGS sequence"/>
</dbReference>
<dbReference type="EMBL" id="ADKX01000042">
    <property type="protein sequence ID" value="EFW03862.1"/>
    <property type="molecule type" value="Genomic_DNA"/>
</dbReference>
<evidence type="ECO:0000313" key="2">
    <source>
        <dbReference type="EMBL" id="EFW03862.1"/>
    </source>
</evidence>
<gene>
    <name evidence="2" type="ORF">HMPREF9488_02848</name>
</gene>
<keyword evidence="1" id="KW-0812">Transmembrane</keyword>
<organism evidence="2 3">
    <name type="scientific">Coprobacillus cateniformis</name>
    <dbReference type="NCBI Taxonomy" id="100884"/>
    <lineage>
        <taxon>Bacteria</taxon>
        <taxon>Bacillati</taxon>
        <taxon>Bacillota</taxon>
        <taxon>Erysipelotrichia</taxon>
        <taxon>Erysipelotrichales</taxon>
        <taxon>Coprobacillaceae</taxon>
        <taxon>Coprobacillus</taxon>
    </lineage>
</organism>
<evidence type="ECO:0000256" key="1">
    <source>
        <dbReference type="SAM" id="Phobius"/>
    </source>
</evidence>
<dbReference type="AlphaFoldDB" id="E7GDK5"/>
<name>E7GDK5_9FIRM</name>
<keyword evidence="1" id="KW-0472">Membrane</keyword>
<dbReference type="HOGENOM" id="CLU_3042375_0_0_9"/>
<evidence type="ECO:0000313" key="3">
    <source>
        <dbReference type="Proteomes" id="UP000003157"/>
    </source>
</evidence>
<comment type="caution">
    <text evidence="2">The sequence shown here is derived from an EMBL/GenBank/DDBJ whole genome shotgun (WGS) entry which is preliminary data.</text>
</comment>
<dbReference type="GeneID" id="78228418"/>